<evidence type="ECO:0000259" key="9">
    <source>
        <dbReference type="Pfam" id="PF20791"/>
    </source>
</evidence>
<gene>
    <name evidence="10" type="ORF">DW099_03375</name>
</gene>
<evidence type="ECO:0000256" key="5">
    <source>
        <dbReference type="ARBA" id="ARBA00022946"/>
    </source>
</evidence>
<evidence type="ECO:0000256" key="1">
    <source>
        <dbReference type="ARBA" id="ARBA00006500"/>
    </source>
</evidence>
<organism evidence="10 11">
    <name type="scientific">Emergencia timonensis</name>
    <dbReference type="NCBI Taxonomy" id="1776384"/>
    <lineage>
        <taxon>Bacteria</taxon>
        <taxon>Bacillati</taxon>
        <taxon>Bacillota</taxon>
        <taxon>Clostridia</taxon>
        <taxon>Peptostreptococcales</taxon>
        <taxon>Anaerovoracaceae</taxon>
        <taxon>Emergencia</taxon>
    </lineage>
</organism>
<dbReference type="STRING" id="1776384.GCA_900086585_02964"/>
<dbReference type="Proteomes" id="UP000284841">
    <property type="component" value="Unassembled WGS sequence"/>
</dbReference>
<accession>A0A415E767</accession>
<dbReference type="EMBL" id="QRMS01000001">
    <property type="protein sequence ID" value="RHJ89627.1"/>
    <property type="molecule type" value="Genomic_DNA"/>
</dbReference>
<evidence type="ECO:0000256" key="6">
    <source>
        <dbReference type="ARBA" id="ARBA00023098"/>
    </source>
</evidence>
<dbReference type="SUPFAM" id="SSF54637">
    <property type="entry name" value="Thioesterase/thiol ester dehydrase-isomerase"/>
    <property type="match status" value="2"/>
</dbReference>
<keyword evidence="11" id="KW-1185">Reference proteome</keyword>
<dbReference type="PANTHER" id="PTHR31727">
    <property type="entry name" value="OLEOYL-ACYL CARRIER PROTEIN THIOESTERASE 1, CHLOROPLASTIC"/>
    <property type="match status" value="1"/>
</dbReference>
<feature type="domain" description="Acyl-ACP thioesterase-like C-terminal" evidence="9">
    <location>
        <begin position="161"/>
        <end position="227"/>
    </location>
</feature>
<evidence type="ECO:0000256" key="7">
    <source>
        <dbReference type="ARBA" id="ARBA00023160"/>
    </source>
</evidence>
<evidence type="ECO:0008006" key="12">
    <source>
        <dbReference type="Google" id="ProtNLM"/>
    </source>
</evidence>
<evidence type="ECO:0000259" key="8">
    <source>
        <dbReference type="Pfam" id="PF01643"/>
    </source>
</evidence>
<dbReference type="AlphaFoldDB" id="A0A415E767"/>
<evidence type="ECO:0000313" key="11">
    <source>
        <dbReference type="Proteomes" id="UP000284841"/>
    </source>
</evidence>
<reference evidence="10 11" key="1">
    <citation type="submission" date="2018-08" db="EMBL/GenBank/DDBJ databases">
        <title>A genome reference for cultivated species of the human gut microbiota.</title>
        <authorList>
            <person name="Zou Y."/>
            <person name="Xue W."/>
            <person name="Luo G."/>
        </authorList>
    </citation>
    <scope>NUCLEOTIDE SEQUENCE [LARGE SCALE GENOMIC DNA]</scope>
    <source>
        <strain evidence="10 11">AM07-24</strain>
    </source>
</reference>
<keyword evidence="5" id="KW-0809">Transit peptide</keyword>
<proteinExistence type="inferred from homology"/>
<dbReference type="PANTHER" id="PTHR31727:SF6">
    <property type="entry name" value="OLEOYL-ACYL CARRIER PROTEIN THIOESTERASE 1, CHLOROPLASTIC"/>
    <property type="match status" value="1"/>
</dbReference>
<comment type="similarity">
    <text evidence="1">Belongs to the acyl-ACP thioesterase family.</text>
</comment>
<dbReference type="Gene3D" id="3.10.129.10">
    <property type="entry name" value="Hotdog Thioesterase"/>
    <property type="match status" value="1"/>
</dbReference>
<keyword evidence="6" id="KW-0443">Lipid metabolism</keyword>
<evidence type="ECO:0000256" key="3">
    <source>
        <dbReference type="ARBA" id="ARBA00022801"/>
    </source>
</evidence>
<dbReference type="Pfam" id="PF20791">
    <property type="entry name" value="Acyl-ACP_TE_C"/>
    <property type="match status" value="1"/>
</dbReference>
<keyword evidence="3" id="KW-0378">Hydrolase</keyword>
<keyword evidence="2" id="KW-0444">Lipid biosynthesis</keyword>
<dbReference type="CDD" id="cd00586">
    <property type="entry name" value="4HBT"/>
    <property type="match status" value="1"/>
</dbReference>
<dbReference type="InterPro" id="IPR029069">
    <property type="entry name" value="HotDog_dom_sf"/>
</dbReference>
<evidence type="ECO:0000256" key="4">
    <source>
        <dbReference type="ARBA" id="ARBA00022832"/>
    </source>
</evidence>
<dbReference type="GO" id="GO:0000036">
    <property type="term" value="F:acyl carrier activity"/>
    <property type="evidence" value="ECO:0007669"/>
    <property type="project" value="TreeGrafter"/>
</dbReference>
<dbReference type="OrthoDB" id="9801517at2"/>
<dbReference type="InterPro" id="IPR002864">
    <property type="entry name" value="Acyl-ACP_thioesterase_NHD"/>
</dbReference>
<evidence type="ECO:0000313" key="10">
    <source>
        <dbReference type="EMBL" id="RHJ89627.1"/>
    </source>
</evidence>
<dbReference type="InterPro" id="IPR049427">
    <property type="entry name" value="Acyl-ACP_TE_C"/>
</dbReference>
<keyword evidence="4" id="KW-0276">Fatty acid metabolism</keyword>
<name>A0A415E767_9FIRM</name>
<evidence type="ECO:0000256" key="2">
    <source>
        <dbReference type="ARBA" id="ARBA00022516"/>
    </source>
</evidence>
<dbReference type="InterPro" id="IPR045023">
    <property type="entry name" value="FATA/B"/>
</dbReference>
<dbReference type="Pfam" id="PF01643">
    <property type="entry name" value="Acyl-ACP_TE"/>
    <property type="match status" value="1"/>
</dbReference>
<sequence length="251" mass="28811">MGGKRKVIYEQNFKIGVRDIDSQLKLTNRALLGMFEDVSSAHSDTVGCGVGNIRETGLSWVIMHWKTKVIRRPEYGESITIRTWVAGMKKLYMFRQYQVVDREGEIIAVGNSKWVLTDLQSGAVKIPQWIVDGYGIYDEAVFGEYQMEKLKEPEYPPSYGAEYKVPCCAIDLNRHMNNLYYLDAAADSMNPERYLAAAFDEFEIMYKKESTLGEILKCQVYERDGETLFAFRDEGGRHIHAIVLLKQLLHV</sequence>
<comment type="caution">
    <text evidence="10">The sequence shown here is derived from an EMBL/GenBank/DDBJ whole genome shotgun (WGS) entry which is preliminary data.</text>
</comment>
<dbReference type="GO" id="GO:0016297">
    <property type="term" value="F:fatty acyl-[ACP] hydrolase activity"/>
    <property type="evidence" value="ECO:0007669"/>
    <property type="project" value="InterPro"/>
</dbReference>
<protein>
    <recommendedName>
        <fullName evidence="12">Acyl-ACP thioesterase</fullName>
    </recommendedName>
</protein>
<feature type="domain" description="Acyl-ACP thioesterase N-terminal hotdog" evidence="8">
    <location>
        <begin position="8"/>
        <end position="121"/>
    </location>
</feature>
<keyword evidence="7" id="KW-0275">Fatty acid biosynthesis</keyword>